<organism evidence="1 2">
    <name type="scientific">Rhizoctonia solani AG-3 Rhs1AP</name>
    <dbReference type="NCBI Taxonomy" id="1086054"/>
    <lineage>
        <taxon>Eukaryota</taxon>
        <taxon>Fungi</taxon>
        <taxon>Dikarya</taxon>
        <taxon>Basidiomycota</taxon>
        <taxon>Agaricomycotina</taxon>
        <taxon>Agaricomycetes</taxon>
        <taxon>Cantharellales</taxon>
        <taxon>Ceratobasidiaceae</taxon>
        <taxon>Rhizoctonia</taxon>
    </lineage>
</organism>
<dbReference type="Proteomes" id="UP000030108">
    <property type="component" value="Unassembled WGS sequence"/>
</dbReference>
<evidence type="ECO:0000313" key="2">
    <source>
        <dbReference type="Proteomes" id="UP000030108"/>
    </source>
</evidence>
<gene>
    <name evidence="1" type="ORF">RSOL_503180</name>
</gene>
<comment type="caution">
    <text evidence="1">The sequence shown here is derived from an EMBL/GenBank/DDBJ whole genome shotgun (WGS) entry which is preliminary data.</text>
</comment>
<dbReference type="AlphaFoldDB" id="X8JPQ0"/>
<protein>
    <submittedName>
        <fullName evidence="1">Uncharacterized protein</fullName>
    </submittedName>
</protein>
<sequence>MPLAHHRSKLLRIHKAPLSIARYSTARYGSSLTNKLSSSVLGQGAPSLLRPQPVNFRGFETVLRQLSYLGVKTRYDWDTRSHTGKSESPTELHELPGAWFIQDAAPLINEKLLQTALCGHPRMTCLGSAGLRVGDRMGERQKGVVPDQSLYLKQINSNGKRVHVQRAPRLIFETSASESRRHIIEKVFEYLFEMIGVQTAVICDLTNVPPQAQSTTFDATSAKAFKAEIAVWSRKATGFVDLDYPLDPCYHREELGAHKLGQVLTDSWDTSYLESKANPAAVCHLVPGRKFDSCAREYSRPNPSNPAEEQRIYRRSPDWIVLYDESTSTGPEEPQPLIFDVYDFLRPCSQHPNSYIPDRSISIPLGDLREEFMTSLQRRRDPLLGAPMPKAASLTRREYPAPLCHQCLDKIQH</sequence>
<evidence type="ECO:0000313" key="1">
    <source>
        <dbReference type="EMBL" id="EUC65940.1"/>
    </source>
</evidence>
<dbReference type="OrthoDB" id="3185006at2759"/>
<proteinExistence type="predicted"/>
<accession>X8JPQ0</accession>
<reference evidence="2" key="1">
    <citation type="journal article" date="2014" name="Genome Announc.">
        <title>Draft genome sequence of the plant-pathogenic soil fungus Rhizoctonia solani anastomosis group 3 strain Rhs1AP.</title>
        <authorList>
            <person name="Cubeta M.A."/>
            <person name="Thomas E."/>
            <person name="Dean R.A."/>
            <person name="Jabaji S."/>
            <person name="Neate S.M."/>
            <person name="Tavantzis S."/>
            <person name="Toda T."/>
            <person name="Vilgalys R."/>
            <person name="Bharathan N."/>
            <person name="Fedorova-Abrams N."/>
            <person name="Pakala S.B."/>
            <person name="Pakala S.M."/>
            <person name="Zafar N."/>
            <person name="Joardar V."/>
            <person name="Losada L."/>
            <person name="Nierman W.C."/>
        </authorList>
    </citation>
    <scope>NUCLEOTIDE SEQUENCE [LARGE SCALE GENOMIC DNA]</scope>
    <source>
        <strain evidence="2">AG-3</strain>
    </source>
</reference>
<name>X8JPQ0_9AGAM</name>
<dbReference type="EMBL" id="JATN01000310">
    <property type="protein sequence ID" value="EUC65940.1"/>
    <property type="molecule type" value="Genomic_DNA"/>
</dbReference>
<feature type="non-terminal residue" evidence="1">
    <location>
        <position position="413"/>
    </location>
</feature>